<accession>A0A542YLP7</accession>
<keyword evidence="3" id="KW-1133">Transmembrane helix</keyword>
<dbReference type="GO" id="GO:0016020">
    <property type="term" value="C:membrane"/>
    <property type="evidence" value="ECO:0007669"/>
    <property type="project" value="InterPro"/>
</dbReference>
<dbReference type="EMBL" id="VFOP01000001">
    <property type="protein sequence ID" value="TQL48971.1"/>
    <property type="molecule type" value="Genomic_DNA"/>
</dbReference>
<organism evidence="4 5">
    <name type="scientific">Ornithinicoccus hortensis</name>
    <dbReference type="NCBI Taxonomy" id="82346"/>
    <lineage>
        <taxon>Bacteria</taxon>
        <taxon>Bacillati</taxon>
        <taxon>Actinomycetota</taxon>
        <taxon>Actinomycetes</taxon>
        <taxon>Micrococcales</taxon>
        <taxon>Intrasporangiaceae</taxon>
        <taxon>Ornithinicoccus</taxon>
    </lineage>
</organism>
<evidence type="ECO:0000313" key="5">
    <source>
        <dbReference type="Proteomes" id="UP000319516"/>
    </source>
</evidence>
<keyword evidence="5" id="KW-1185">Reference proteome</keyword>
<keyword evidence="1 2" id="KW-0808">Transferase</keyword>
<dbReference type="Gene3D" id="1.20.120.1760">
    <property type="match status" value="1"/>
</dbReference>
<dbReference type="InterPro" id="IPR043130">
    <property type="entry name" value="CDP-OH_PTrfase_TM_dom"/>
</dbReference>
<protein>
    <submittedName>
        <fullName evidence="4">CDP-alcohol phosphatidyltransferase-like enzyme</fullName>
    </submittedName>
</protein>
<dbReference type="GO" id="GO:0016780">
    <property type="term" value="F:phosphotransferase activity, for other substituted phosphate groups"/>
    <property type="evidence" value="ECO:0007669"/>
    <property type="project" value="InterPro"/>
</dbReference>
<evidence type="ECO:0000256" key="2">
    <source>
        <dbReference type="RuleBase" id="RU003750"/>
    </source>
</evidence>
<dbReference type="RefSeq" id="WP_141783287.1">
    <property type="nucleotide sequence ID" value="NZ_BAAAIK010000008.1"/>
</dbReference>
<proteinExistence type="inferred from homology"/>
<dbReference type="Pfam" id="PF01066">
    <property type="entry name" value="CDP-OH_P_transf"/>
    <property type="match status" value="1"/>
</dbReference>
<comment type="similarity">
    <text evidence="2">Belongs to the CDP-alcohol phosphatidyltransferase class-I family.</text>
</comment>
<dbReference type="GO" id="GO:0008654">
    <property type="term" value="P:phospholipid biosynthetic process"/>
    <property type="evidence" value="ECO:0007669"/>
    <property type="project" value="InterPro"/>
</dbReference>
<evidence type="ECO:0000313" key="4">
    <source>
        <dbReference type="EMBL" id="TQL48971.1"/>
    </source>
</evidence>
<evidence type="ECO:0000256" key="3">
    <source>
        <dbReference type="SAM" id="Phobius"/>
    </source>
</evidence>
<reference evidence="4 5" key="1">
    <citation type="submission" date="2019-06" db="EMBL/GenBank/DDBJ databases">
        <title>Sequencing the genomes of 1000 actinobacteria strains.</title>
        <authorList>
            <person name="Klenk H.-P."/>
        </authorList>
    </citation>
    <scope>NUCLEOTIDE SEQUENCE [LARGE SCALE GENOMIC DNA]</scope>
    <source>
        <strain evidence="4 5">DSM 12335</strain>
    </source>
</reference>
<dbReference type="InterPro" id="IPR000462">
    <property type="entry name" value="CDP-OH_P_trans"/>
</dbReference>
<evidence type="ECO:0000256" key="1">
    <source>
        <dbReference type="ARBA" id="ARBA00022679"/>
    </source>
</evidence>
<sequence length="263" mass="28504">MRVTDVAATAQAAGNHGVRARFQFAREHLALAQKPGDGVPAYTRWVNRRAARLAAAVAFALRVTPNGVTVASLVASLLGMALLAAAPISGPTAWFVAAAFALAYLLDSADGQVARLSGRASKAGEWLDHVVDAVRTPATHVVVAVAWVTSFGGWGVLSFAALLMSVLLAGQFMSQILAEQLLRRAGREQRRGGVLRSWILLPTDPGAWAWIFVTWQWPTIFMWGYLLLTTINLIHIIWSMRRRYVDLRSADLDLQHRAQGGGA</sequence>
<gene>
    <name evidence="4" type="ORF">FB467_0034</name>
</gene>
<dbReference type="OrthoDB" id="7390033at2"/>
<feature type="transmembrane region" description="Helical" evidence="3">
    <location>
        <begin position="53"/>
        <end position="75"/>
    </location>
</feature>
<keyword evidence="3" id="KW-0472">Membrane</keyword>
<dbReference type="AlphaFoldDB" id="A0A542YLP7"/>
<feature type="transmembrane region" description="Helical" evidence="3">
    <location>
        <begin position="219"/>
        <end position="238"/>
    </location>
</feature>
<dbReference type="Proteomes" id="UP000319516">
    <property type="component" value="Unassembled WGS sequence"/>
</dbReference>
<feature type="transmembrane region" description="Helical" evidence="3">
    <location>
        <begin position="81"/>
        <end position="106"/>
    </location>
</feature>
<name>A0A542YLP7_9MICO</name>
<keyword evidence="3" id="KW-0812">Transmembrane</keyword>
<comment type="caution">
    <text evidence="4">The sequence shown here is derived from an EMBL/GenBank/DDBJ whole genome shotgun (WGS) entry which is preliminary data.</text>
</comment>
<dbReference type="PROSITE" id="PS00379">
    <property type="entry name" value="CDP_ALCOHOL_P_TRANSF"/>
    <property type="match status" value="1"/>
</dbReference>
<dbReference type="InterPro" id="IPR048254">
    <property type="entry name" value="CDP_ALCOHOL_P_TRANSF_CS"/>
</dbReference>